<accession>A0A1U7CTL0</accession>
<feature type="region of interest" description="Disordered" evidence="2">
    <location>
        <begin position="1"/>
        <end position="27"/>
    </location>
</feature>
<dbReference type="OrthoDB" id="277899at2"/>
<feature type="compositionally biased region" description="Basic and acidic residues" evidence="2">
    <location>
        <begin position="49"/>
        <end position="61"/>
    </location>
</feature>
<feature type="region of interest" description="Disordered" evidence="2">
    <location>
        <begin position="224"/>
        <end position="252"/>
    </location>
</feature>
<feature type="compositionally biased region" description="Basic and acidic residues" evidence="2">
    <location>
        <begin position="224"/>
        <end position="246"/>
    </location>
</feature>
<dbReference type="Proteomes" id="UP000186309">
    <property type="component" value="Chromosome"/>
</dbReference>
<evidence type="ECO:0000256" key="1">
    <source>
        <dbReference type="SAM" id="Coils"/>
    </source>
</evidence>
<dbReference type="AlphaFoldDB" id="A0A1U7CTL0"/>
<feature type="region of interest" description="Disordered" evidence="2">
    <location>
        <begin position="47"/>
        <end position="158"/>
    </location>
</feature>
<evidence type="ECO:0000313" key="3">
    <source>
        <dbReference type="EMBL" id="APW62236.1"/>
    </source>
</evidence>
<reference evidence="4" key="1">
    <citation type="submission" date="2016-12" db="EMBL/GenBank/DDBJ databases">
        <title>Comparative genomics of four Isosphaeraceae planctomycetes: a common pool of plasmids and glycoside hydrolase genes.</title>
        <authorList>
            <person name="Ivanova A."/>
        </authorList>
    </citation>
    <scope>NUCLEOTIDE SEQUENCE [LARGE SCALE GENOMIC DNA]</scope>
    <source>
        <strain evidence="4">PX4</strain>
    </source>
</reference>
<evidence type="ECO:0000256" key="2">
    <source>
        <dbReference type="SAM" id="MobiDB-lite"/>
    </source>
</evidence>
<keyword evidence="4" id="KW-1185">Reference proteome</keyword>
<protein>
    <submittedName>
        <fullName evidence="3">Uncharacterized protein</fullName>
    </submittedName>
</protein>
<feature type="coiled-coil region" evidence="1">
    <location>
        <begin position="572"/>
        <end position="599"/>
    </location>
</feature>
<organism evidence="3 4">
    <name type="scientific">Paludisphaera borealis</name>
    <dbReference type="NCBI Taxonomy" id="1387353"/>
    <lineage>
        <taxon>Bacteria</taxon>
        <taxon>Pseudomonadati</taxon>
        <taxon>Planctomycetota</taxon>
        <taxon>Planctomycetia</taxon>
        <taxon>Isosphaerales</taxon>
        <taxon>Isosphaeraceae</taxon>
        <taxon>Paludisphaera</taxon>
    </lineage>
</organism>
<feature type="compositionally biased region" description="Basic and acidic residues" evidence="2">
    <location>
        <begin position="1"/>
        <end position="10"/>
    </location>
</feature>
<proteinExistence type="predicted"/>
<feature type="coiled-coil region" evidence="1">
    <location>
        <begin position="274"/>
        <end position="334"/>
    </location>
</feature>
<sequence length="731" mass="79439">MPRSGQDRPCPRLAPRAGLASSPPSGPRRLIAAAAFALFLGLTGGARSQEGELPRLPDDHPVQVQRRAAAARKPPAHGDEPKAKSGERSQPTPPPPATAPASAPAPVVAPTPAAVPAAAAATTVPAAPAAAAASGAAPASPAPASPAPKLEGPGLVQPDEAVALKTDLAERLKALAAPADAADGVDPKRPVDPAAKQAAKAMQDVLQERQKRFDDYDKVVKELKDLTNPEADPDRKLAKANEELTRAKAQAAQPLQELLPEVFTQKDEIEETARKQIKDQMKEAIEERKKEVKELQDKLESTPSDPLKEVKGPLTALRAERDKIAQRLAALKARGDAPAAAPTAKTAADRKIADEKAINFRIESTVETLRSQAIELKITRANKSAEVAVADRKCWVEHVRLGRILLEKMQERYRQLAEADEAKLTREAGAEQQKAERTVDPLNRYLAGRNAELLELEASAVKFEQLATAGSTPSLESQRTLAVRAGISLAKIKALLDDGSFSPSDLILLNTDYRRIGPEREKLRRNELAAVERLVRDYANALTSAELELIEDSLLDQVERENLLDALPPARHAKAEAEVAKLEVKHRALLERRRDALRDLYGGVSETLDQINRRLDLLDEEYTFIRTHLFWIRDQDPINLATIGRGAGELQRLAKVSFGLAKETTTPKSWRRLTPEFLAAGLLALVLPLGIFRLRGVLKQRLLHALPPARLHGDSARSTVKVDMNPVVQQS</sequence>
<gene>
    <name evidence="3" type="ORF">BSF38_03772</name>
</gene>
<name>A0A1U7CTL0_9BACT</name>
<feature type="compositionally biased region" description="Basic and acidic residues" evidence="2">
    <location>
        <begin position="76"/>
        <end position="87"/>
    </location>
</feature>
<keyword evidence="1" id="KW-0175">Coiled coil</keyword>
<dbReference type="EMBL" id="CP019082">
    <property type="protein sequence ID" value="APW62236.1"/>
    <property type="molecule type" value="Genomic_DNA"/>
</dbReference>
<dbReference type="KEGG" id="pbor:BSF38_03772"/>
<feature type="region of interest" description="Disordered" evidence="2">
    <location>
        <begin position="176"/>
        <end position="206"/>
    </location>
</feature>
<evidence type="ECO:0000313" key="4">
    <source>
        <dbReference type="Proteomes" id="UP000186309"/>
    </source>
</evidence>
<feature type="compositionally biased region" description="Low complexity" evidence="2">
    <location>
        <begin position="99"/>
        <end position="139"/>
    </location>
</feature>
<dbReference type="RefSeq" id="WP_076348190.1">
    <property type="nucleotide sequence ID" value="NZ_CP019082.1"/>
</dbReference>